<evidence type="ECO:0000256" key="1">
    <source>
        <dbReference type="SAM" id="MobiDB-lite"/>
    </source>
</evidence>
<dbReference type="Proteomes" id="UP000807342">
    <property type="component" value="Unassembled WGS sequence"/>
</dbReference>
<protein>
    <submittedName>
        <fullName evidence="2">Uncharacterized protein</fullName>
    </submittedName>
</protein>
<reference evidence="2" key="1">
    <citation type="submission" date="2020-11" db="EMBL/GenBank/DDBJ databases">
        <authorList>
            <consortium name="DOE Joint Genome Institute"/>
            <person name="Ahrendt S."/>
            <person name="Riley R."/>
            <person name="Andreopoulos W."/>
            <person name="Labutti K."/>
            <person name="Pangilinan J."/>
            <person name="Ruiz-Duenas F.J."/>
            <person name="Barrasa J.M."/>
            <person name="Sanchez-Garcia M."/>
            <person name="Camarero S."/>
            <person name="Miyauchi S."/>
            <person name="Serrano A."/>
            <person name="Linde D."/>
            <person name="Babiker R."/>
            <person name="Drula E."/>
            <person name="Ayuso-Fernandez I."/>
            <person name="Pacheco R."/>
            <person name="Padilla G."/>
            <person name="Ferreira P."/>
            <person name="Barriuso J."/>
            <person name="Kellner H."/>
            <person name="Castanera R."/>
            <person name="Alfaro M."/>
            <person name="Ramirez L."/>
            <person name="Pisabarro A.G."/>
            <person name="Kuo A."/>
            <person name="Tritt A."/>
            <person name="Lipzen A."/>
            <person name="He G."/>
            <person name="Yan M."/>
            <person name="Ng V."/>
            <person name="Cullen D."/>
            <person name="Martin F."/>
            <person name="Rosso M.-N."/>
            <person name="Henrissat B."/>
            <person name="Hibbett D."/>
            <person name="Martinez A.T."/>
            <person name="Grigoriev I.V."/>
        </authorList>
    </citation>
    <scope>NUCLEOTIDE SEQUENCE</scope>
    <source>
        <strain evidence="2">MF-IS2</strain>
    </source>
</reference>
<keyword evidence="3" id="KW-1185">Reference proteome</keyword>
<dbReference type="AlphaFoldDB" id="A0A9P6BZL5"/>
<feature type="region of interest" description="Disordered" evidence="1">
    <location>
        <begin position="213"/>
        <end position="283"/>
    </location>
</feature>
<proteinExistence type="predicted"/>
<dbReference type="EMBL" id="MU151296">
    <property type="protein sequence ID" value="KAF9445522.1"/>
    <property type="molecule type" value="Genomic_DNA"/>
</dbReference>
<dbReference type="PANTHER" id="PTHR35519">
    <property type="entry name" value="MEMBRANE PROTEINS"/>
    <property type="match status" value="1"/>
</dbReference>
<name>A0A9P6BZL5_9AGAR</name>
<comment type="caution">
    <text evidence="2">The sequence shown here is derived from an EMBL/GenBank/DDBJ whole genome shotgun (WGS) entry which is preliminary data.</text>
</comment>
<organism evidence="2 3">
    <name type="scientific">Macrolepiota fuliginosa MF-IS2</name>
    <dbReference type="NCBI Taxonomy" id="1400762"/>
    <lineage>
        <taxon>Eukaryota</taxon>
        <taxon>Fungi</taxon>
        <taxon>Dikarya</taxon>
        <taxon>Basidiomycota</taxon>
        <taxon>Agaricomycotina</taxon>
        <taxon>Agaricomycetes</taxon>
        <taxon>Agaricomycetidae</taxon>
        <taxon>Agaricales</taxon>
        <taxon>Agaricineae</taxon>
        <taxon>Agaricaceae</taxon>
        <taxon>Macrolepiota</taxon>
    </lineage>
</organism>
<dbReference type="PANTHER" id="PTHR35519:SF2">
    <property type="entry name" value="PH DOMAIN PROTEIN"/>
    <property type="match status" value="1"/>
</dbReference>
<evidence type="ECO:0000313" key="3">
    <source>
        <dbReference type="Proteomes" id="UP000807342"/>
    </source>
</evidence>
<sequence>MVEFISKAAGKRLFEQHLEQYAPPDPLYEIYTNDRGKQKRRQRELPPGLSKRDARILRSVKRRAHYLDKGFSFCGFRCGWTFFIGLVPVAGDVANLSLNHLLIVRKAKQADVPAWLLGKMQINNVISTGVGLVPVAGDVVVAVFKANSRNSALLEEFLRIRGEEYLKLNTGPSGQPLNSAERQEKEKKGWAWYKKKGVSRRDAEQVKPGAGMIEGEVVPSNPVGEGGGPNNNRSATVRTAKDENAPGPSKTRSGFFLFGRERKATAPVGHAEEKERVAEKSRA</sequence>
<dbReference type="Pfam" id="PF13430">
    <property type="entry name" value="DUF4112"/>
    <property type="match status" value="1"/>
</dbReference>
<accession>A0A9P6BZL5</accession>
<feature type="compositionally biased region" description="Low complexity" evidence="1">
    <location>
        <begin position="214"/>
        <end position="223"/>
    </location>
</feature>
<dbReference type="OrthoDB" id="2103474at2759"/>
<feature type="compositionally biased region" description="Basic and acidic residues" evidence="1">
    <location>
        <begin position="259"/>
        <end position="283"/>
    </location>
</feature>
<evidence type="ECO:0000313" key="2">
    <source>
        <dbReference type="EMBL" id="KAF9445522.1"/>
    </source>
</evidence>
<dbReference type="InterPro" id="IPR025187">
    <property type="entry name" value="DUF4112"/>
</dbReference>
<gene>
    <name evidence="2" type="ORF">P691DRAFT_805539</name>
</gene>